<evidence type="ECO:0000256" key="1">
    <source>
        <dbReference type="ARBA" id="ARBA00004127"/>
    </source>
</evidence>
<protein>
    <recommendedName>
        <fullName evidence="5">NADH-quinone oxidoreductase subunit N</fullName>
        <ecNumber evidence="5">7.1.1.-</ecNumber>
    </recommendedName>
    <alternativeName>
        <fullName evidence="5">NADH dehydrogenase I subunit N</fullName>
    </alternativeName>
    <alternativeName>
        <fullName evidence="5">NDH-1 subunit N</fullName>
    </alternativeName>
</protein>
<evidence type="ECO:0000256" key="3">
    <source>
        <dbReference type="ARBA" id="ARBA00022989"/>
    </source>
</evidence>
<comment type="similarity">
    <text evidence="5">Belongs to the complex I subunit 2 family.</text>
</comment>
<keyword evidence="5" id="KW-0830">Ubiquinone</keyword>
<dbReference type="GO" id="GO:0050136">
    <property type="term" value="F:NADH dehydrogenase (quinone) (non-electrogenic) activity"/>
    <property type="evidence" value="ECO:0007669"/>
    <property type="project" value="UniProtKB-UniRule"/>
</dbReference>
<dbReference type="GO" id="GO:0005886">
    <property type="term" value="C:plasma membrane"/>
    <property type="evidence" value="ECO:0007669"/>
    <property type="project" value="UniProtKB-SubCell"/>
</dbReference>
<comment type="caution">
    <text evidence="8">The sequence shown here is derived from an EMBL/GenBank/DDBJ whole genome shotgun (WGS) entry which is preliminary data.</text>
</comment>
<comment type="catalytic activity">
    <reaction evidence="5">
        <text>a quinone + NADH + 5 H(+)(in) = a quinol + NAD(+) + 4 H(+)(out)</text>
        <dbReference type="Rhea" id="RHEA:57888"/>
        <dbReference type="ChEBI" id="CHEBI:15378"/>
        <dbReference type="ChEBI" id="CHEBI:24646"/>
        <dbReference type="ChEBI" id="CHEBI:57540"/>
        <dbReference type="ChEBI" id="CHEBI:57945"/>
        <dbReference type="ChEBI" id="CHEBI:132124"/>
    </reaction>
</comment>
<feature type="transmembrane region" description="Helical" evidence="5">
    <location>
        <begin position="319"/>
        <end position="343"/>
    </location>
</feature>
<feature type="transmembrane region" description="Helical" evidence="5">
    <location>
        <begin position="38"/>
        <end position="59"/>
    </location>
</feature>
<feature type="transmembrane region" description="Helical" evidence="5">
    <location>
        <begin position="236"/>
        <end position="256"/>
    </location>
</feature>
<feature type="transmembrane region" description="Helical" evidence="5">
    <location>
        <begin position="157"/>
        <end position="179"/>
    </location>
</feature>
<evidence type="ECO:0000313" key="8">
    <source>
        <dbReference type="EMBL" id="RJP17415.1"/>
    </source>
</evidence>
<organism evidence="8 9">
    <name type="scientific">Abyssobacteria bacterium (strain SURF_5)</name>
    <dbReference type="NCBI Taxonomy" id="2093360"/>
    <lineage>
        <taxon>Bacteria</taxon>
        <taxon>Pseudomonadati</taxon>
        <taxon>Candidatus Hydrogenedentota</taxon>
        <taxon>Candidatus Abyssobacteria</taxon>
    </lineage>
</organism>
<feature type="transmembrane region" description="Helical" evidence="5">
    <location>
        <begin position="6"/>
        <end position="26"/>
    </location>
</feature>
<dbReference type="EC" id="7.1.1.-" evidence="5"/>
<feature type="transmembrane region" description="Helical" evidence="5">
    <location>
        <begin position="364"/>
        <end position="387"/>
    </location>
</feature>
<dbReference type="GO" id="GO:0048038">
    <property type="term" value="F:quinone binding"/>
    <property type="evidence" value="ECO:0007669"/>
    <property type="project" value="UniProtKB-KW"/>
</dbReference>
<dbReference type="GO" id="GO:0012505">
    <property type="term" value="C:endomembrane system"/>
    <property type="evidence" value="ECO:0007669"/>
    <property type="project" value="UniProtKB-SubCell"/>
</dbReference>
<feature type="transmembrane region" description="Helical" evidence="5">
    <location>
        <begin position="268"/>
        <end position="288"/>
    </location>
</feature>
<keyword evidence="5" id="KW-0874">Quinone</keyword>
<feature type="transmembrane region" description="Helical" evidence="5">
    <location>
        <begin position="448"/>
        <end position="469"/>
    </location>
</feature>
<evidence type="ECO:0000259" key="7">
    <source>
        <dbReference type="Pfam" id="PF00361"/>
    </source>
</evidence>
<accession>A0A3A4NFC1</accession>
<keyword evidence="2 5" id="KW-0812">Transmembrane</keyword>
<proteinExistence type="inferred from homology"/>
<name>A0A3A4NFC1_ABYX5</name>
<dbReference type="NCBIfam" id="TIGR01770">
    <property type="entry name" value="NDH_I_N"/>
    <property type="match status" value="1"/>
</dbReference>
<reference evidence="8 9" key="1">
    <citation type="journal article" date="2017" name="ISME J.">
        <title>Energy and carbon metabolisms in a deep terrestrial subsurface fluid microbial community.</title>
        <authorList>
            <person name="Momper L."/>
            <person name="Jungbluth S.P."/>
            <person name="Lee M.D."/>
            <person name="Amend J.P."/>
        </authorList>
    </citation>
    <scope>NUCLEOTIDE SEQUENCE [LARGE SCALE GENOMIC DNA]</scope>
    <source>
        <strain evidence="8">SURF_5</strain>
    </source>
</reference>
<feature type="transmembrane region" description="Helical" evidence="5">
    <location>
        <begin position="199"/>
        <end position="224"/>
    </location>
</feature>
<evidence type="ECO:0000256" key="4">
    <source>
        <dbReference type="ARBA" id="ARBA00023136"/>
    </source>
</evidence>
<dbReference type="PANTHER" id="PTHR22773">
    <property type="entry name" value="NADH DEHYDROGENASE"/>
    <property type="match status" value="1"/>
</dbReference>
<feature type="transmembrane region" description="Helical" evidence="5">
    <location>
        <begin position="103"/>
        <end position="121"/>
    </location>
</feature>
<dbReference type="EMBL" id="QZKU01000115">
    <property type="protein sequence ID" value="RJP17415.1"/>
    <property type="molecule type" value="Genomic_DNA"/>
</dbReference>
<keyword evidence="5" id="KW-1003">Cell membrane</keyword>
<keyword evidence="5" id="KW-0520">NAD</keyword>
<gene>
    <name evidence="5" type="primary">nuoN</name>
    <name evidence="8" type="ORF">C4520_16765</name>
</gene>
<evidence type="ECO:0000256" key="2">
    <source>
        <dbReference type="ARBA" id="ARBA00022692"/>
    </source>
</evidence>
<feature type="transmembrane region" description="Helical" evidence="5">
    <location>
        <begin position="71"/>
        <end position="91"/>
    </location>
</feature>
<sequence>MTINDIVTLLPLIALSVSAATIMLVIPFRRSHRLTFGLTLGALLVCFALLPVSLFWGSARVCPLLTVDGFALFYMGLFLLTTAVVAGLSYEYIEGRETKKEEFYVLLLIGTLGASIIVSSAHFASLFLGLELLSVALYVLIAYLRSINLHFEAAIKYLILASTSVAFLLFGMALIYADVGTMSFRGIADAITMSERLDALLLAGSVLLLIGIGFKLAVVPFHLWTPDVYQGAPSPVAGFIATASKGSIVALLLRYFSIVGSERFDSLFMMLSIIAVASMLAGNILALLQRNVKRLLAYSSISHMGYMLVALLASGNAAIFAISFYLIVYFIATLSAFGVISVLSAKERDYDELSEYRGLAYQHFWLSALMTGALLSLAGIPITAGFIGKFLLVSAAVGARLWLLIIALIISSAINVFYYLRVVVYLYSRPGEEYVLLPEETREVLPSFSICAGFALAALAFLLVLVGIFPSPLIRLIQILAMQLE</sequence>
<keyword evidence="4 5" id="KW-0472">Membrane</keyword>
<keyword evidence="5" id="KW-1278">Translocase</keyword>
<keyword evidence="5" id="KW-0813">Transport</keyword>
<keyword evidence="3 5" id="KW-1133">Transmembrane helix</keyword>
<feature type="domain" description="NADH:quinone oxidoreductase/Mrp antiporter transmembrane" evidence="7">
    <location>
        <begin position="121"/>
        <end position="414"/>
    </location>
</feature>
<dbReference type="GO" id="GO:0008137">
    <property type="term" value="F:NADH dehydrogenase (ubiquinone) activity"/>
    <property type="evidence" value="ECO:0007669"/>
    <property type="project" value="InterPro"/>
</dbReference>
<dbReference type="HAMAP" id="MF_00445">
    <property type="entry name" value="NDH1_NuoN_1"/>
    <property type="match status" value="1"/>
</dbReference>
<comment type="subcellular location">
    <subcellularLocation>
        <location evidence="5">Cell membrane</location>
        <topology evidence="5">Multi-pass membrane protein</topology>
    </subcellularLocation>
    <subcellularLocation>
        <location evidence="1">Endomembrane system</location>
        <topology evidence="1">Multi-pass membrane protein</topology>
    </subcellularLocation>
    <subcellularLocation>
        <location evidence="6">Membrane</location>
        <topology evidence="6">Multi-pass membrane protein</topology>
    </subcellularLocation>
</comment>
<feature type="transmembrane region" description="Helical" evidence="5">
    <location>
        <begin position="295"/>
        <end position="313"/>
    </location>
</feature>
<dbReference type="InterPro" id="IPR010096">
    <property type="entry name" value="NADH-Q_OxRdtase_suN/2"/>
</dbReference>
<feature type="transmembrane region" description="Helical" evidence="5">
    <location>
        <begin position="399"/>
        <end position="427"/>
    </location>
</feature>
<dbReference type="InterPro" id="IPR001750">
    <property type="entry name" value="ND/Mrp_TM"/>
</dbReference>
<evidence type="ECO:0000256" key="5">
    <source>
        <dbReference type="HAMAP-Rule" id="MF_00445"/>
    </source>
</evidence>
<feature type="transmembrane region" description="Helical" evidence="5">
    <location>
        <begin position="127"/>
        <end position="145"/>
    </location>
</feature>
<dbReference type="AlphaFoldDB" id="A0A3A4NFC1"/>
<comment type="subunit">
    <text evidence="5">NDH-1 is composed of 14 different subunits. Subunits NuoA, H, J, K, L, M, N constitute the membrane sector of the complex.</text>
</comment>
<evidence type="ECO:0000313" key="9">
    <source>
        <dbReference type="Proteomes" id="UP000265882"/>
    </source>
</evidence>
<comment type="function">
    <text evidence="5">NDH-1 shuttles electrons from NADH, via FMN and iron-sulfur (Fe-S) centers, to quinones in the respiratory chain. The immediate electron acceptor for the enzyme in this species is believed to be ubiquinone. Couples the redox reaction to proton translocation (for every two electrons transferred, four hydrogen ions are translocated across the cytoplasmic membrane), and thus conserves the redox energy in a proton gradient.</text>
</comment>
<dbReference type="Proteomes" id="UP000265882">
    <property type="component" value="Unassembled WGS sequence"/>
</dbReference>
<evidence type="ECO:0000256" key="6">
    <source>
        <dbReference type="RuleBase" id="RU000320"/>
    </source>
</evidence>
<dbReference type="Pfam" id="PF00361">
    <property type="entry name" value="Proton_antipo_M"/>
    <property type="match status" value="1"/>
</dbReference>
<dbReference type="GO" id="GO:0042773">
    <property type="term" value="P:ATP synthesis coupled electron transport"/>
    <property type="evidence" value="ECO:0007669"/>
    <property type="project" value="InterPro"/>
</dbReference>